<keyword evidence="4" id="KW-0496">Mitochondrion</keyword>
<evidence type="ECO:0000256" key="5">
    <source>
        <dbReference type="ARBA" id="ARBA00023274"/>
    </source>
</evidence>
<keyword evidence="5" id="KW-0687">Ribonucleoprotein</keyword>
<dbReference type="GO" id="GO:0003735">
    <property type="term" value="F:structural constituent of ribosome"/>
    <property type="evidence" value="ECO:0007669"/>
    <property type="project" value="InterPro"/>
</dbReference>
<dbReference type="PANTHER" id="PTHR13477:SF0">
    <property type="entry name" value="LARGE RIBOSOMAL SUBUNIT PROTEIN ML49"/>
    <property type="match status" value="1"/>
</dbReference>
<accession>A0A6A4I855</accession>
<organism evidence="7 8">
    <name type="scientific">Gymnopus androsaceus JB14</name>
    <dbReference type="NCBI Taxonomy" id="1447944"/>
    <lineage>
        <taxon>Eukaryota</taxon>
        <taxon>Fungi</taxon>
        <taxon>Dikarya</taxon>
        <taxon>Basidiomycota</taxon>
        <taxon>Agaricomycotina</taxon>
        <taxon>Agaricomycetes</taxon>
        <taxon>Agaricomycetidae</taxon>
        <taxon>Agaricales</taxon>
        <taxon>Marasmiineae</taxon>
        <taxon>Omphalotaceae</taxon>
        <taxon>Gymnopus</taxon>
    </lineage>
</organism>
<dbReference type="GO" id="GO:0005762">
    <property type="term" value="C:mitochondrial large ribosomal subunit"/>
    <property type="evidence" value="ECO:0007669"/>
    <property type="project" value="TreeGrafter"/>
</dbReference>
<sequence>MLFRLKSFGLPRRLPCHATRSLSSLTQRTAAHYPYYIPRNSKGSLPVYTDIRNNGTRFLLLVRNIDGDVQALAQEMSTSLFPSGSPEASKLKISINRSKHLIIQGGRWKHNVVDWLLQKGF</sequence>
<evidence type="ECO:0000256" key="6">
    <source>
        <dbReference type="ARBA" id="ARBA00035191"/>
    </source>
</evidence>
<reference evidence="7" key="1">
    <citation type="journal article" date="2019" name="Environ. Microbiol.">
        <title>Fungal ecological strategies reflected in gene transcription - a case study of two litter decomposers.</title>
        <authorList>
            <person name="Barbi F."/>
            <person name="Kohler A."/>
            <person name="Barry K."/>
            <person name="Baskaran P."/>
            <person name="Daum C."/>
            <person name="Fauchery L."/>
            <person name="Ihrmark K."/>
            <person name="Kuo A."/>
            <person name="LaButti K."/>
            <person name="Lipzen A."/>
            <person name="Morin E."/>
            <person name="Grigoriev I.V."/>
            <person name="Henrissat B."/>
            <person name="Lindahl B."/>
            <person name="Martin F."/>
        </authorList>
    </citation>
    <scope>NUCLEOTIDE SEQUENCE</scope>
    <source>
        <strain evidence="7">JB14</strain>
    </source>
</reference>
<dbReference type="EMBL" id="ML769400">
    <property type="protein sequence ID" value="KAE9406786.1"/>
    <property type="molecule type" value="Genomic_DNA"/>
</dbReference>
<dbReference type="GO" id="GO:0006412">
    <property type="term" value="P:translation"/>
    <property type="evidence" value="ECO:0007669"/>
    <property type="project" value="InterPro"/>
</dbReference>
<proteinExistence type="inferred from homology"/>
<comment type="subcellular location">
    <subcellularLocation>
        <location evidence="1">Mitochondrion</location>
    </subcellularLocation>
</comment>
<dbReference type="AlphaFoldDB" id="A0A6A4I855"/>
<dbReference type="Gene3D" id="3.30.780.10">
    <property type="entry name" value="SUI1-like domain"/>
    <property type="match status" value="1"/>
</dbReference>
<evidence type="ECO:0000256" key="1">
    <source>
        <dbReference type="ARBA" id="ARBA00004173"/>
    </source>
</evidence>
<dbReference type="InterPro" id="IPR007740">
    <property type="entry name" value="Ribosomal_mL49"/>
</dbReference>
<evidence type="ECO:0000313" key="7">
    <source>
        <dbReference type="EMBL" id="KAE9406786.1"/>
    </source>
</evidence>
<protein>
    <recommendedName>
        <fullName evidence="6">Large ribosomal subunit protein mL49</fullName>
    </recommendedName>
</protein>
<keyword evidence="8" id="KW-1185">Reference proteome</keyword>
<dbReference type="OrthoDB" id="19439at2759"/>
<dbReference type="Proteomes" id="UP000799118">
    <property type="component" value="Unassembled WGS sequence"/>
</dbReference>
<evidence type="ECO:0000313" key="8">
    <source>
        <dbReference type="Proteomes" id="UP000799118"/>
    </source>
</evidence>
<gene>
    <name evidence="7" type="ORF">BT96DRAFT_208680</name>
</gene>
<dbReference type="PANTHER" id="PTHR13477">
    <property type="entry name" value="MITOCHONDRIAL 39S RIBOSOMAL PROTEIN L49"/>
    <property type="match status" value="1"/>
</dbReference>
<evidence type="ECO:0000256" key="3">
    <source>
        <dbReference type="ARBA" id="ARBA00022980"/>
    </source>
</evidence>
<evidence type="ECO:0000256" key="4">
    <source>
        <dbReference type="ARBA" id="ARBA00023128"/>
    </source>
</evidence>
<dbReference type="Pfam" id="PF05046">
    <property type="entry name" value="Img2"/>
    <property type="match status" value="1"/>
</dbReference>
<keyword evidence="3" id="KW-0689">Ribosomal protein</keyword>
<evidence type="ECO:0000256" key="2">
    <source>
        <dbReference type="ARBA" id="ARBA00005677"/>
    </source>
</evidence>
<comment type="similarity">
    <text evidence="2">Belongs to the mitochondrion-specific ribosomal protein mL49 family.</text>
</comment>
<name>A0A6A4I855_9AGAR</name>